<organism evidence="1 2">
    <name type="scientific">Rhizobium sullae</name>
    <name type="common">Rhizobium hedysari</name>
    <dbReference type="NCBI Taxonomy" id="50338"/>
    <lineage>
        <taxon>Bacteria</taxon>
        <taxon>Pseudomonadati</taxon>
        <taxon>Pseudomonadota</taxon>
        <taxon>Alphaproteobacteria</taxon>
        <taxon>Hyphomicrobiales</taxon>
        <taxon>Rhizobiaceae</taxon>
        <taxon>Rhizobium/Agrobacterium group</taxon>
        <taxon>Rhizobium</taxon>
    </lineage>
</organism>
<evidence type="ECO:0000313" key="2">
    <source>
        <dbReference type="Proteomes" id="UP000294576"/>
    </source>
</evidence>
<sequence>MIIMPPVADGGAVLDEAIIVDCKRTKRVAQRKTCFLGEFAGRRLRKVFAGFECPTRDLQFDLRKIRLVENQEPAAPGGLDQHLLRIRHGHALS</sequence>
<evidence type="ECO:0000313" key="1">
    <source>
        <dbReference type="EMBL" id="TCU17422.1"/>
    </source>
</evidence>
<proteinExistence type="predicted"/>
<name>A0A4R3QCZ0_RHISU</name>
<dbReference type="EMBL" id="SMBH01000004">
    <property type="protein sequence ID" value="TCU17422.1"/>
    <property type="molecule type" value="Genomic_DNA"/>
</dbReference>
<dbReference type="AlphaFoldDB" id="A0A4R3QCZ0"/>
<reference evidence="1 2" key="1">
    <citation type="submission" date="2019-03" db="EMBL/GenBank/DDBJ databases">
        <title>Genomic Encyclopedia of Type Strains, Phase IV (KMG-V): Genome sequencing to study the core and pangenomes of soil and plant-associated prokaryotes.</title>
        <authorList>
            <person name="Whitman W."/>
        </authorList>
    </citation>
    <scope>NUCLEOTIDE SEQUENCE [LARGE SCALE GENOMIC DNA]</scope>
    <source>
        <strain evidence="1 2">Hc14</strain>
    </source>
</reference>
<dbReference type="Proteomes" id="UP000294576">
    <property type="component" value="Unassembled WGS sequence"/>
</dbReference>
<protein>
    <submittedName>
        <fullName evidence="1">Uncharacterized protein</fullName>
    </submittedName>
</protein>
<gene>
    <name evidence="1" type="ORF">EV132_104455</name>
</gene>
<comment type="caution">
    <text evidence="1">The sequence shown here is derived from an EMBL/GenBank/DDBJ whole genome shotgun (WGS) entry which is preliminary data.</text>
</comment>
<accession>A0A4R3QCZ0</accession>